<dbReference type="EMBL" id="SOBK01000005">
    <property type="protein sequence ID" value="TDT88648.1"/>
    <property type="molecule type" value="Genomic_DNA"/>
</dbReference>
<accession>A0A126QQN4</accession>
<reference evidence="2 4" key="2">
    <citation type="submission" date="2019-03" db="EMBL/GenBank/DDBJ databases">
        <title>Genomic Encyclopedia of Type Strains, Phase IV (KMG-IV): sequencing the most valuable type-strain genomes for metagenomic binning, comparative biology and taxonomic classification.</title>
        <authorList>
            <person name="Goeker M."/>
        </authorList>
    </citation>
    <scope>NUCLEOTIDE SEQUENCE [LARGE SCALE GENOMIC DNA]</scope>
    <source>
        <strain evidence="2 4">DSM 101483</strain>
    </source>
</reference>
<proteinExistence type="predicted"/>
<evidence type="ECO:0000313" key="2">
    <source>
        <dbReference type="EMBL" id="TDT88648.1"/>
    </source>
</evidence>
<sequence>MLTAGLRREYRGIGRTGLAHGVHAAQGHERAIILRPAVSVESPSGAEVADFVEIEFGGEDALGLTVAIRSCRAYLSAFFPQFDLDDGE</sequence>
<dbReference type="Proteomes" id="UP000055611">
    <property type="component" value="Chromosome"/>
</dbReference>
<evidence type="ECO:0000313" key="4">
    <source>
        <dbReference type="Proteomes" id="UP000295506"/>
    </source>
</evidence>
<keyword evidence="3" id="KW-1185">Reference proteome</keyword>
<protein>
    <submittedName>
        <fullName evidence="2">Uncharacterized protein</fullName>
    </submittedName>
</protein>
<gene>
    <name evidence="1" type="ORF">AWY79_13500</name>
    <name evidence="2" type="ORF">EDC59_10549</name>
</gene>
<organism evidence="2 4">
    <name type="scientific">Pseudodesulfovibrio indicus</name>
    <dbReference type="NCBI Taxonomy" id="1716143"/>
    <lineage>
        <taxon>Bacteria</taxon>
        <taxon>Pseudomonadati</taxon>
        <taxon>Thermodesulfobacteriota</taxon>
        <taxon>Desulfovibrionia</taxon>
        <taxon>Desulfovibrionales</taxon>
        <taxon>Desulfovibrionaceae</taxon>
    </lineage>
</organism>
<reference evidence="1 3" key="1">
    <citation type="journal article" date="2016" name="Front. Microbiol.">
        <title>Genome Sequence of the Piezophilic, Mesophilic Sulfate-Reducing Bacterium Desulfovibrio indicus J2T.</title>
        <authorList>
            <person name="Cao J."/>
            <person name="Maignien L."/>
            <person name="Shao Z."/>
            <person name="Alain K."/>
            <person name="Jebbar M."/>
        </authorList>
    </citation>
    <scope>NUCLEOTIDE SEQUENCE [LARGE SCALE GENOMIC DNA]</scope>
    <source>
        <strain evidence="1 3">J2</strain>
    </source>
</reference>
<evidence type="ECO:0000313" key="3">
    <source>
        <dbReference type="Proteomes" id="UP000055611"/>
    </source>
</evidence>
<dbReference type="Proteomes" id="UP000295506">
    <property type="component" value="Unassembled WGS sequence"/>
</dbReference>
<name>A0A126QQN4_9BACT</name>
<dbReference type="AlphaFoldDB" id="A0A126QQN4"/>
<evidence type="ECO:0000313" key="1">
    <source>
        <dbReference type="EMBL" id="AMK12048.1"/>
    </source>
</evidence>
<dbReference type="KEGG" id="dej:AWY79_13500"/>
<dbReference type="EMBL" id="CP014206">
    <property type="protein sequence ID" value="AMK12048.1"/>
    <property type="molecule type" value="Genomic_DNA"/>
</dbReference>